<evidence type="ECO:0000313" key="2">
    <source>
        <dbReference type="Proteomes" id="UP000006744"/>
    </source>
</evidence>
<name>B7IKJ0_BACC2</name>
<sequence>MTVKYKDVVFKALGGPVQLVWCEYRARFQNIVEVRYHVTAYEATVENTDEREFRKGDKLFESSWKKTPQKARQDVEGFVGELKKDNILWEEGFIVSIPIIDEDF</sequence>
<dbReference type="RefSeq" id="WP_000216931.1">
    <property type="nucleotide sequence ID" value="NC_011772.1"/>
</dbReference>
<accession>B7IKJ0</accession>
<dbReference type="AlphaFoldDB" id="B7IKJ0"/>
<dbReference type="KEGG" id="bcg:BCG9842_B2382"/>
<proteinExistence type="predicted"/>
<protein>
    <submittedName>
        <fullName evidence="1">Uncharacterized protein</fullName>
    </submittedName>
</protein>
<dbReference type="HOGENOM" id="CLU_2244431_0_0_9"/>
<dbReference type="EMBL" id="CP001186">
    <property type="protein sequence ID" value="ACK95993.1"/>
    <property type="molecule type" value="Genomic_DNA"/>
</dbReference>
<evidence type="ECO:0000313" key="1">
    <source>
        <dbReference type="EMBL" id="ACK95993.1"/>
    </source>
</evidence>
<dbReference type="Proteomes" id="UP000006744">
    <property type="component" value="Chromosome"/>
</dbReference>
<organism evidence="1 2">
    <name type="scientific">Bacillus cereus (strain G9842)</name>
    <dbReference type="NCBI Taxonomy" id="405531"/>
    <lineage>
        <taxon>Bacteria</taxon>
        <taxon>Bacillati</taxon>
        <taxon>Bacillota</taxon>
        <taxon>Bacilli</taxon>
        <taxon>Bacillales</taxon>
        <taxon>Bacillaceae</taxon>
        <taxon>Bacillus</taxon>
        <taxon>Bacillus cereus group</taxon>
    </lineage>
</organism>
<gene>
    <name evidence="1" type="ordered locus">BCG9842_B2382</name>
</gene>
<reference evidence="1 2" key="1">
    <citation type="submission" date="2008-10" db="EMBL/GenBank/DDBJ databases">
        <title>Genome sequence of Bacillus cereus G9842.</title>
        <authorList>
            <person name="Dodson R.J."/>
            <person name="Durkin A.S."/>
            <person name="Rosovitz M.J."/>
            <person name="Rasko D.A."/>
            <person name="Hoffmaster A."/>
            <person name="Ravel J."/>
            <person name="Sutton G."/>
        </authorList>
    </citation>
    <scope>NUCLEOTIDE SEQUENCE [LARGE SCALE GENOMIC DNA]</scope>
    <source>
        <strain evidence="1 2">G9842</strain>
    </source>
</reference>